<reference evidence="2" key="1">
    <citation type="journal article" date="2015" name="Nature">
        <title>Complex archaea that bridge the gap between prokaryotes and eukaryotes.</title>
        <authorList>
            <person name="Spang A."/>
            <person name="Saw J.H."/>
            <person name="Jorgensen S.L."/>
            <person name="Zaremba-Niedzwiedzka K."/>
            <person name="Martijn J."/>
            <person name="Lind A.E."/>
            <person name="van Eijk R."/>
            <person name="Schleper C."/>
            <person name="Guy L."/>
            <person name="Ettema T.J."/>
        </authorList>
    </citation>
    <scope>NUCLEOTIDE SEQUENCE</scope>
</reference>
<feature type="transmembrane region" description="Helical" evidence="1">
    <location>
        <begin position="21"/>
        <end position="42"/>
    </location>
</feature>
<dbReference type="EMBL" id="LAZR01003472">
    <property type="protein sequence ID" value="KKN17963.1"/>
    <property type="molecule type" value="Genomic_DNA"/>
</dbReference>
<sequence length="183" mass="21556">MESGTTEIIDFSGEKFSNFAIPCWVPLLLIFLIAIFDFYFMMAFSGSTIAILLSIVLIIIFFLYYSYVAAKSPGKLRKFSISNDDIRILLPQKPLFSIKWSEFEKIEIRLKKLQLKPFNIYQFYFFDNLKEQKITISLNDFHIDKITEILNVMKEYAMFMKKEFSSVKETVVFGVYFIEDLDN</sequence>
<comment type="caution">
    <text evidence="2">The sequence shown here is derived from an EMBL/GenBank/DDBJ whole genome shotgun (WGS) entry which is preliminary data.</text>
</comment>
<protein>
    <recommendedName>
        <fullName evidence="3">YokE-like PH domain-containing protein</fullName>
    </recommendedName>
</protein>
<keyword evidence="1" id="KW-1133">Transmembrane helix</keyword>
<evidence type="ECO:0008006" key="3">
    <source>
        <dbReference type="Google" id="ProtNLM"/>
    </source>
</evidence>
<organism evidence="2">
    <name type="scientific">marine sediment metagenome</name>
    <dbReference type="NCBI Taxonomy" id="412755"/>
    <lineage>
        <taxon>unclassified sequences</taxon>
        <taxon>metagenomes</taxon>
        <taxon>ecological metagenomes</taxon>
    </lineage>
</organism>
<dbReference type="AlphaFoldDB" id="A0A0F9RL49"/>
<feature type="transmembrane region" description="Helical" evidence="1">
    <location>
        <begin position="48"/>
        <end position="68"/>
    </location>
</feature>
<proteinExistence type="predicted"/>
<evidence type="ECO:0000313" key="2">
    <source>
        <dbReference type="EMBL" id="KKN17963.1"/>
    </source>
</evidence>
<evidence type="ECO:0000256" key="1">
    <source>
        <dbReference type="SAM" id="Phobius"/>
    </source>
</evidence>
<keyword evidence="1" id="KW-0472">Membrane</keyword>
<name>A0A0F9RL49_9ZZZZ</name>
<accession>A0A0F9RL49</accession>
<keyword evidence="1" id="KW-0812">Transmembrane</keyword>
<gene>
    <name evidence="2" type="ORF">LCGC14_0960490</name>
</gene>